<dbReference type="InterPro" id="IPR025592">
    <property type="entry name" value="DUF4347"/>
</dbReference>
<feature type="domain" description="DUF4347" evidence="1">
    <location>
        <begin position="35"/>
        <end position="198"/>
    </location>
</feature>
<dbReference type="InterPro" id="IPR038081">
    <property type="entry name" value="CalX-like_sf"/>
</dbReference>
<protein>
    <submittedName>
        <fullName evidence="2">DUF4347 domain-containing protein</fullName>
    </submittedName>
</protein>
<dbReference type="EMBL" id="JAHHHV010000089">
    <property type="protein sequence ID" value="MBW4468450.1"/>
    <property type="molecule type" value="Genomic_DNA"/>
</dbReference>
<dbReference type="AlphaFoldDB" id="A0A951U758"/>
<accession>A0A951U758</accession>
<dbReference type="SUPFAM" id="SSF141072">
    <property type="entry name" value="CalX-like"/>
    <property type="match status" value="1"/>
</dbReference>
<name>A0A951U758_9CYAN</name>
<comment type="caution">
    <text evidence="2">The sequence shown here is derived from an EMBL/GenBank/DDBJ whole genome shotgun (WGS) entry which is preliminary data.</text>
</comment>
<reference evidence="2" key="1">
    <citation type="submission" date="2021-05" db="EMBL/GenBank/DDBJ databases">
        <authorList>
            <person name="Pietrasiak N."/>
            <person name="Ward R."/>
            <person name="Stajich J.E."/>
            <person name="Kurbessoian T."/>
        </authorList>
    </citation>
    <scope>NUCLEOTIDE SEQUENCE</scope>
    <source>
        <strain evidence="2">GSE-TBD4-15B</strain>
    </source>
</reference>
<dbReference type="Gene3D" id="2.60.40.2030">
    <property type="match status" value="1"/>
</dbReference>
<evidence type="ECO:0000313" key="2">
    <source>
        <dbReference type="EMBL" id="MBW4468450.1"/>
    </source>
</evidence>
<organism evidence="2 3">
    <name type="scientific">Pegethrix bostrychoides GSE-TBD4-15B</name>
    <dbReference type="NCBI Taxonomy" id="2839662"/>
    <lineage>
        <taxon>Bacteria</taxon>
        <taxon>Bacillati</taxon>
        <taxon>Cyanobacteriota</taxon>
        <taxon>Cyanophyceae</taxon>
        <taxon>Oculatellales</taxon>
        <taxon>Oculatellaceae</taxon>
        <taxon>Pegethrix</taxon>
    </lineage>
</organism>
<gene>
    <name evidence="2" type="ORF">KME07_23735</name>
</gene>
<evidence type="ECO:0000313" key="3">
    <source>
        <dbReference type="Proteomes" id="UP000707356"/>
    </source>
</evidence>
<dbReference type="Proteomes" id="UP000707356">
    <property type="component" value="Unassembled WGS sequence"/>
</dbReference>
<dbReference type="Pfam" id="PF14252">
    <property type="entry name" value="DUF4347"/>
    <property type="match status" value="1"/>
</dbReference>
<proteinExistence type="predicted"/>
<sequence>MTSLLTLDNLAMAQSTFRNVSSASLQPMPSRARSLVIIDTSLDDYQTLVEGVIPGHEVYLLEAHQCGITQITQILREQMGIASLHIFSHGRSGTLQLGSSALNLDNLLAHAAQLQVWRSALAEKAEILLYGCEVAQGKLGKAFVDTLSQLTGADIAASANLTGNAAKGGDWVLEFQTGSIESSLALTQAARDIYTEILPLPRVTVAAGTTPAEIGTTGTFTITLDSPAPVGGLTVNFTPSGTATNPADYSFSAGSNITSVSATSFVIAAGATTATLNVVPVNDGIVDPAETMILSLAAGNGYFLGSTVTAQFAAPSSPVPVGLNPDSVAIGDFKRRW</sequence>
<evidence type="ECO:0000259" key="1">
    <source>
        <dbReference type="Pfam" id="PF14252"/>
    </source>
</evidence>
<reference evidence="2" key="2">
    <citation type="journal article" date="2022" name="Microbiol. Resour. Announc.">
        <title>Metagenome Sequencing to Explore Phylogenomics of Terrestrial Cyanobacteria.</title>
        <authorList>
            <person name="Ward R.D."/>
            <person name="Stajich J.E."/>
            <person name="Johansen J.R."/>
            <person name="Huntemann M."/>
            <person name="Clum A."/>
            <person name="Foster B."/>
            <person name="Foster B."/>
            <person name="Roux S."/>
            <person name="Palaniappan K."/>
            <person name="Varghese N."/>
            <person name="Mukherjee S."/>
            <person name="Reddy T.B.K."/>
            <person name="Daum C."/>
            <person name="Copeland A."/>
            <person name="Chen I.A."/>
            <person name="Ivanova N.N."/>
            <person name="Kyrpides N.C."/>
            <person name="Shapiro N."/>
            <person name="Eloe-Fadrosh E.A."/>
            <person name="Pietrasiak N."/>
        </authorList>
    </citation>
    <scope>NUCLEOTIDE SEQUENCE</scope>
    <source>
        <strain evidence="2">GSE-TBD4-15B</strain>
    </source>
</reference>